<reference evidence="1" key="2">
    <citation type="submission" date="2015-06" db="UniProtKB">
        <authorList>
            <consortium name="EnsemblPlants"/>
        </authorList>
    </citation>
    <scope>IDENTIFICATION</scope>
    <source>
        <strain evidence="1">DM1-3 516 R44</strain>
    </source>
</reference>
<dbReference type="PaxDb" id="4113-PGSC0003DMT400004911"/>
<dbReference type="Proteomes" id="UP000011115">
    <property type="component" value="Unassembled WGS sequence"/>
</dbReference>
<accession>M0ZP76</accession>
<dbReference type="AlphaFoldDB" id="M0ZP76"/>
<reference evidence="2" key="1">
    <citation type="journal article" date="2011" name="Nature">
        <title>Genome sequence and analysis of the tuber crop potato.</title>
        <authorList>
            <consortium name="The Potato Genome Sequencing Consortium"/>
        </authorList>
    </citation>
    <scope>NUCLEOTIDE SEQUENCE [LARGE SCALE GENOMIC DNA]</scope>
    <source>
        <strain evidence="2">cv. DM1-3 516 R44</strain>
    </source>
</reference>
<evidence type="ECO:0000313" key="2">
    <source>
        <dbReference type="Proteomes" id="UP000011115"/>
    </source>
</evidence>
<keyword evidence="2" id="KW-1185">Reference proteome</keyword>
<dbReference type="InParanoid" id="M0ZP76"/>
<evidence type="ECO:0000313" key="1">
    <source>
        <dbReference type="EnsemblPlants" id="PGSC0003DMT400004911"/>
    </source>
</evidence>
<sequence length="140" mass="15809">MEFVTRFRFSASRSRLDRFPISSSTESVIMHPRRANARNMNARNVNTAPPVPDQEVSNAEFRNAMRMLAQSVANQNNQRVPVQANANIGSATARVRDFVRMNPPEFLGSQCHSPSLHPERCWHSKTITGPKRTLGLTYLT</sequence>
<proteinExistence type="predicted"/>
<protein>
    <submittedName>
        <fullName evidence="1">Gag-pol polyprotein</fullName>
    </submittedName>
</protein>
<dbReference type="Gramene" id="PGSC0003DMT400004911">
    <property type="protein sequence ID" value="PGSC0003DMT400004911"/>
    <property type="gene ID" value="PGSC0003DMG400001949"/>
</dbReference>
<name>M0ZP76_SOLTU</name>
<dbReference type="HOGENOM" id="CLU_1838716_0_0_1"/>
<dbReference type="EnsemblPlants" id="PGSC0003DMT400004911">
    <property type="protein sequence ID" value="PGSC0003DMT400004911"/>
    <property type="gene ID" value="PGSC0003DMG400001949"/>
</dbReference>
<organism evidence="1 2">
    <name type="scientific">Solanum tuberosum</name>
    <name type="common">Potato</name>
    <dbReference type="NCBI Taxonomy" id="4113"/>
    <lineage>
        <taxon>Eukaryota</taxon>
        <taxon>Viridiplantae</taxon>
        <taxon>Streptophyta</taxon>
        <taxon>Embryophyta</taxon>
        <taxon>Tracheophyta</taxon>
        <taxon>Spermatophyta</taxon>
        <taxon>Magnoliopsida</taxon>
        <taxon>eudicotyledons</taxon>
        <taxon>Gunneridae</taxon>
        <taxon>Pentapetalae</taxon>
        <taxon>asterids</taxon>
        <taxon>lamiids</taxon>
        <taxon>Solanales</taxon>
        <taxon>Solanaceae</taxon>
        <taxon>Solanoideae</taxon>
        <taxon>Solaneae</taxon>
        <taxon>Solanum</taxon>
    </lineage>
</organism>